<evidence type="ECO:0000256" key="1">
    <source>
        <dbReference type="SAM" id="MobiDB-lite"/>
    </source>
</evidence>
<reference evidence="3 4" key="1">
    <citation type="submission" date="2020-08" db="EMBL/GenBank/DDBJ databases">
        <title>Sequencing the genomes of 1000 actinobacteria strains.</title>
        <authorList>
            <person name="Klenk H.-P."/>
        </authorList>
    </citation>
    <scope>NUCLEOTIDE SEQUENCE [LARGE SCALE GENOMIC DNA]</scope>
    <source>
        <strain evidence="3 4">DSM 23040</strain>
    </source>
</reference>
<dbReference type="Proteomes" id="UP000568050">
    <property type="component" value="Unassembled WGS sequence"/>
</dbReference>
<feature type="compositionally biased region" description="Basic and acidic residues" evidence="1">
    <location>
        <begin position="50"/>
        <end position="64"/>
    </location>
</feature>
<gene>
    <name evidence="3" type="ORF">FHX50_001914</name>
</gene>
<protein>
    <submittedName>
        <fullName evidence="3">Uncharacterized protein</fullName>
    </submittedName>
</protein>
<dbReference type="RefSeq" id="WP_183376958.1">
    <property type="nucleotide sequence ID" value="NZ_JACHWP010000008.1"/>
</dbReference>
<keyword evidence="4" id="KW-1185">Reference proteome</keyword>
<evidence type="ECO:0000256" key="2">
    <source>
        <dbReference type="SAM" id="SignalP"/>
    </source>
</evidence>
<feature type="region of interest" description="Disordered" evidence="1">
    <location>
        <begin position="35"/>
        <end position="100"/>
    </location>
</feature>
<dbReference type="EMBL" id="JACHWP010000008">
    <property type="protein sequence ID" value="MBB3023617.1"/>
    <property type="molecule type" value="Genomic_DNA"/>
</dbReference>
<keyword evidence="2" id="KW-0732">Signal</keyword>
<accession>A0A839R183</accession>
<sequence length="182" mass="18418">MSDRSSAPTLARRPRPLRAVAAAALAAGVLVTGAACSSDANGGGNPGAEVRMKESQSPELKDGAASDAGGAENTAGSGVPRIDSSARASEGLTDACTGEGAVTIAQGKEPEPAMKDGEDTVKFAFEEAVDGEHVKAAQFTIDLGDGPQKMEPANIGDQFEIGEHRYSVTSVCDDSAALDVVQ</sequence>
<feature type="signal peptide" evidence="2">
    <location>
        <begin position="1"/>
        <end position="34"/>
    </location>
</feature>
<comment type="caution">
    <text evidence="3">The sequence shown here is derived from an EMBL/GenBank/DDBJ whole genome shotgun (WGS) entry which is preliminary data.</text>
</comment>
<proteinExistence type="predicted"/>
<dbReference type="AlphaFoldDB" id="A0A839R183"/>
<evidence type="ECO:0000313" key="4">
    <source>
        <dbReference type="Proteomes" id="UP000568050"/>
    </source>
</evidence>
<evidence type="ECO:0000313" key="3">
    <source>
        <dbReference type="EMBL" id="MBB3023617.1"/>
    </source>
</evidence>
<name>A0A839R183_9MICO</name>
<feature type="chain" id="PRO_5038884462" evidence="2">
    <location>
        <begin position="35"/>
        <end position="182"/>
    </location>
</feature>
<organism evidence="3 4">
    <name type="scientific">Helcobacillus massiliensis</name>
    <dbReference type="NCBI Taxonomy" id="521392"/>
    <lineage>
        <taxon>Bacteria</taxon>
        <taxon>Bacillati</taxon>
        <taxon>Actinomycetota</taxon>
        <taxon>Actinomycetes</taxon>
        <taxon>Micrococcales</taxon>
        <taxon>Dermabacteraceae</taxon>
        <taxon>Helcobacillus</taxon>
    </lineage>
</organism>